<feature type="transmembrane region" description="Helical" evidence="2">
    <location>
        <begin position="38"/>
        <end position="60"/>
    </location>
</feature>
<dbReference type="RefSeq" id="WP_090592028.1">
    <property type="nucleotide sequence ID" value="NZ_LT629688.1"/>
</dbReference>
<feature type="compositionally biased region" description="Basic and acidic residues" evidence="1">
    <location>
        <begin position="86"/>
        <end position="110"/>
    </location>
</feature>
<dbReference type="OrthoDB" id="5118594at2"/>
<keyword evidence="2" id="KW-1133">Transmembrane helix</keyword>
<feature type="region of interest" description="Disordered" evidence="1">
    <location>
        <begin position="85"/>
        <end position="110"/>
    </location>
</feature>
<evidence type="ECO:0000256" key="2">
    <source>
        <dbReference type="SAM" id="Phobius"/>
    </source>
</evidence>
<name>A0A1G6WNX2_9ACTN</name>
<keyword evidence="2" id="KW-0472">Membrane</keyword>
<evidence type="ECO:0000256" key="1">
    <source>
        <dbReference type="SAM" id="MobiDB-lite"/>
    </source>
</evidence>
<protein>
    <submittedName>
        <fullName evidence="3">Uncharacterized protein</fullName>
    </submittedName>
</protein>
<sequence length="110" mass="11648">MALYEIALQVVPVLMIALFLDARTAAHPPLRARVQNRLYVGLCVGAFAVSLLVVAGVLRSGQATDAVVIAALTGCIILMAAQAWRHSSDVGRGRVTPGRDARLPGEQDQT</sequence>
<keyword evidence="4" id="KW-1185">Reference proteome</keyword>
<proteinExistence type="predicted"/>
<keyword evidence="2" id="KW-0812">Transmembrane</keyword>
<evidence type="ECO:0000313" key="4">
    <source>
        <dbReference type="Proteomes" id="UP000198546"/>
    </source>
</evidence>
<feature type="transmembrane region" description="Helical" evidence="2">
    <location>
        <begin position="66"/>
        <end position="84"/>
    </location>
</feature>
<evidence type="ECO:0000313" key="3">
    <source>
        <dbReference type="EMBL" id="SDD67568.1"/>
    </source>
</evidence>
<gene>
    <name evidence="3" type="ORF">SAMN04489747_1495</name>
</gene>
<dbReference type="STRING" id="675864.SAMN04489747_1495"/>
<accession>A0A1G6WNX2</accession>
<organism evidence="3 4">
    <name type="scientific">Auraticoccus monumenti</name>
    <dbReference type="NCBI Taxonomy" id="675864"/>
    <lineage>
        <taxon>Bacteria</taxon>
        <taxon>Bacillati</taxon>
        <taxon>Actinomycetota</taxon>
        <taxon>Actinomycetes</taxon>
        <taxon>Propionibacteriales</taxon>
        <taxon>Propionibacteriaceae</taxon>
        <taxon>Auraticoccus</taxon>
    </lineage>
</organism>
<dbReference type="EMBL" id="LT629688">
    <property type="protein sequence ID" value="SDD67568.1"/>
    <property type="molecule type" value="Genomic_DNA"/>
</dbReference>
<dbReference type="AlphaFoldDB" id="A0A1G6WNX2"/>
<feature type="transmembrane region" description="Helical" evidence="2">
    <location>
        <begin position="6"/>
        <end position="26"/>
    </location>
</feature>
<dbReference type="Proteomes" id="UP000198546">
    <property type="component" value="Chromosome i"/>
</dbReference>
<reference evidence="3 4" key="1">
    <citation type="submission" date="2016-10" db="EMBL/GenBank/DDBJ databases">
        <authorList>
            <person name="de Groot N.N."/>
        </authorList>
    </citation>
    <scope>NUCLEOTIDE SEQUENCE [LARGE SCALE GENOMIC DNA]</scope>
    <source>
        <strain evidence="3 4">MON 2.2</strain>
    </source>
</reference>